<protein>
    <submittedName>
        <fullName evidence="2">Uncharacterized protein</fullName>
    </submittedName>
</protein>
<name>A0A9P6U1L1_9FUNG</name>
<keyword evidence="3" id="KW-1185">Reference proteome</keyword>
<dbReference type="InterPro" id="IPR051870">
    <property type="entry name" value="Elongin-A_domain"/>
</dbReference>
<dbReference type="EMBL" id="JAAAJB010000403">
    <property type="protein sequence ID" value="KAG0256584.1"/>
    <property type="molecule type" value="Genomic_DNA"/>
</dbReference>
<feature type="compositionally biased region" description="Basic and acidic residues" evidence="1">
    <location>
        <begin position="342"/>
        <end position="358"/>
    </location>
</feature>
<evidence type="ECO:0000256" key="1">
    <source>
        <dbReference type="SAM" id="MobiDB-lite"/>
    </source>
</evidence>
<feature type="region of interest" description="Disordered" evidence="1">
    <location>
        <begin position="221"/>
        <end position="452"/>
    </location>
</feature>
<feature type="compositionally biased region" description="Polar residues" evidence="1">
    <location>
        <begin position="275"/>
        <end position="288"/>
    </location>
</feature>
<feature type="compositionally biased region" description="Basic and acidic residues" evidence="1">
    <location>
        <begin position="368"/>
        <end position="380"/>
    </location>
</feature>
<accession>A0A9P6U1L1</accession>
<feature type="compositionally biased region" description="Basic and acidic residues" evidence="1">
    <location>
        <begin position="292"/>
        <end position="304"/>
    </location>
</feature>
<dbReference type="AlphaFoldDB" id="A0A9P6U1L1"/>
<feature type="compositionally biased region" description="Basic and acidic residues" evidence="1">
    <location>
        <begin position="118"/>
        <end position="128"/>
    </location>
</feature>
<dbReference type="OrthoDB" id="21513at2759"/>
<feature type="region of interest" description="Disordered" evidence="1">
    <location>
        <begin position="112"/>
        <end position="163"/>
    </location>
</feature>
<evidence type="ECO:0000313" key="2">
    <source>
        <dbReference type="EMBL" id="KAG0256584.1"/>
    </source>
</evidence>
<feature type="compositionally biased region" description="Basic and acidic residues" evidence="1">
    <location>
        <begin position="388"/>
        <end position="410"/>
    </location>
</feature>
<dbReference type="PANTHER" id="PTHR15141">
    <property type="entry name" value="TRANSCRIPTION ELONGATION FACTOR B POLYPEPTIDE 3"/>
    <property type="match status" value="1"/>
</dbReference>
<organism evidence="2 3">
    <name type="scientific">Actinomortierella ambigua</name>
    <dbReference type="NCBI Taxonomy" id="1343610"/>
    <lineage>
        <taxon>Eukaryota</taxon>
        <taxon>Fungi</taxon>
        <taxon>Fungi incertae sedis</taxon>
        <taxon>Mucoromycota</taxon>
        <taxon>Mortierellomycotina</taxon>
        <taxon>Mortierellomycetes</taxon>
        <taxon>Mortierellales</taxon>
        <taxon>Mortierellaceae</taxon>
        <taxon>Actinomortierella</taxon>
    </lineage>
</organism>
<proteinExistence type="predicted"/>
<sequence length="464" mass="51333">MAFSGTGHRLGNALPMADGDTAPTQHQVPSLVDCCLRVLERHIDKDIGVTPFHLIESVLRKCNELWYLHAIGEFKSIRDMHPQYDQSGEWHAIYTRRRKEEDEKFARVGAKLRQSYSQHDKNRQDRQVSFDPNLRLPKRARGFRAGGVGGSGSLSSGWGAPRKPKTLFEKAKLEARRTIQMFTPFPQNSTSKSTSLAPSIPIPANANGAIANFFQELNPSSVVTKRPSTRSRSPSPAIPPTKIGSGSSSSSSGGAAGRRRLGPAATTPGPGLGTSESRSPTSPVQPASKTLEALRPHQDDEHRQARQRPLPHHQHQHQHQHVQSLQRPMKHKSSSHHPSGRTLKDLAASDKKDDYRWLEEDDDEDNNDDHGGHGEDDHSHYQHHHDHDHRGSHAQHSRDSEDERQAEALHPRKRSNITATSGNTATTLSTPSPSSPNSSGHQPIAKPMTLEAAGRQFFNELLGK</sequence>
<feature type="compositionally biased region" description="Basic residues" evidence="1">
    <location>
        <begin position="328"/>
        <end position="339"/>
    </location>
</feature>
<reference evidence="2" key="1">
    <citation type="journal article" date="2020" name="Fungal Divers.">
        <title>Resolving the Mortierellaceae phylogeny through synthesis of multi-gene phylogenetics and phylogenomics.</title>
        <authorList>
            <person name="Vandepol N."/>
            <person name="Liber J."/>
            <person name="Desiro A."/>
            <person name="Na H."/>
            <person name="Kennedy M."/>
            <person name="Barry K."/>
            <person name="Grigoriev I.V."/>
            <person name="Miller A.N."/>
            <person name="O'Donnell K."/>
            <person name="Stajich J.E."/>
            <person name="Bonito G."/>
        </authorList>
    </citation>
    <scope>NUCLEOTIDE SEQUENCE</scope>
    <source>
        <strain evidence="2">BC1065</strain>
    </source>
</reference>
<feature type="compositionally biased region" description="Basic residues" evidence="1">
    <location>
        <begin position="305"/>
        <end position="320"/>
    </location>
</feature>
<dbReference type="Proteomes" id="UP000807716">
    <property type="component" value="Unassembled WGS sequence"/>
</dbReference>
<feature type="compositionally biased region" description="Low complexity" evidence="1">
    <location>
        <begin position="221"/>
        <end position="253"/>
    </location>
</feature>
<dbReference type="PANTHER" id="PTHR15141:SF76">
    <property type="entry name" value="TRANSCRIPTION ELONGATION FACTOR B POLYPEPTIDE 3"/>
    <property type="match status" value="1"/>
</dbReference>
<feature type="compositionally biased region" description="Polar residues" evidence="1">
    <location>
        <begin position="416"/>
        <end position="425"/>
    </location>
</feature>
<comment type="caution">
    <text evidence="2">The sequence shown here is derived from an EMBL/GenBank/DDBJ whole genome shotgun (WGS) entry which is preliminary data.</text>
</comment>
<feature type="compositionally biased region" description="Low complexity" evidence="1">
    <location>
        <begin position="426"/>
        <end position="439"/>
    </location>
</feature>
<evidence type="ECO:0000313" key="3">
    <source>
        <dbReference type="Proteomes" id="UP000807716"/>
    </source>
</evidence>
<gene>
    <name evidence="2" type="ORF">DFQ27_005652</name>
</gene>